<dbReference type="GO" id="GO:0008716">
    <property type="term" value="F:D-alanine-D-alanine ligase activity"/>
    <property type="evidence" value="ECO:0007669"/>
    <property type="project" value="UniProtKB-UniRule"/>
</dbReference>
<evidence type="ECO:0000256" key="10">
    <source>
        <dbReference type="ARBA" id="ARBA00022741"/>
    </source>
</evidence>
<keyword evidence="11 26" id="KW-0067">ATP-binding</keyword>
<evidence type="ECO:0000259" key="27">
    <source>
        <dbReference type="PROSITE" id="PS50975"/>
    </source>
</evidence>
<evidence type="ECO:0000256" key="11">
    <source>
        <dbReference type="ARBA" id="ARBA00022840"/>
    </source>
</evidence>
<dbReference type="AlphaFoldDB" id="A0A5K7X0K4"/>
<dbReference type="InterPro" id="IPR011095">
    <property type="entry name" value="Dala_Dala_lig_C"/>
</dbReference>
<evidence type="ECO:0000256" key="8">
    <source>
        <dbReference type="ARBA" id="ARBA00022598"/>
    </source>
</evidence>
<dbReference type="NCBIfam" id="NF002528">
    <property type="entry name" value="PRK01966.1-4"/>
    <property type="match status" value="1"/>
</dbReference>
<comment type="subcellular location">
    <subcellularLocation>
        <location evidence="3 22">Cytoplasm</location>
    </subcellularLocation>
</comment>
<dbReference type="Gene3D" id="3.40.50.20">
    <property type="match status" value="1"/>
</dbReference>
<gene>
    <name evidence="22 28" type="primary">ddl</name>
    <name evidence="28" type="ORF">St703_11230</name>
</gene>
<evidence type="ECO:0000256" key="7">
    <source>
        <dbReference type="ARBA" id="ARBA00022490"/>
    </source>
</evidence>
<dbReference type="Gene3D" id="3.30.470.20">
    <property type="entry name" value="ATP-grasp fold, B domain"/>
    <property type="match status" value="1"/>
</dbReference>
<evidence type="ECO:0000256" key="22">
    <source>
        <dbReference type="HAMAP-Rule" id="MF_00047"/>
    </source>
</evidence>
<feature type="binding site" evidence="25">
    <location>
        <position position="327"/>
    </location>
    <ligand>
        <name>Mg(2+)</name>
        <dbReference type="ChEBI" id="CHEBI:18420"/>
        <label>2</label>
    </ligand>
</feature>
<evidence type="ECO:0000313" key="28">
    <source>
        <dbReference type="EMBL" id="BBN98418.1"/>
    </source>
</evidence>
<accession>A0A5K7X0K4</accession>
<dbReference type="SUPFAM" id="SSF52440">
    <property type="entry name" value="PreATP-grasp domain"/>
    <property type="match status" value="1"/>
</dbReference>
<dbReference type="GO" id="GO:0009252">
    <property type="term" value="P:peptidoglycan biosynthetic process"/>
    <property type="evidence" value="ECO:0007669"/>
    <property type="project" value="UniProtKB-UniRule"/>
</dbReference>
<feature type="binding site" evidence="24">
    <location>
        <begin position="230"/>
        <end position="237"/>
    </location>
    <ligand>
        <name>ATP</name>
        <dbReference type="ChEBI" id="CHEBI:30616"/>
    </ligand>
</feature>
<evidence type="ECO:0000256" key="16">
    <source>
        <dbReference type="ARBA" id="ARBA00023316"/>
    </source>
</evidence>
<keyword evidence="13 22" id="KW-0133">Cell shape</keyword>
<dbReference type="PROSITE" id="PS00844">
    <property type="entry name" value="DALA_DALA_LIGASE_2"/>
    <property type="match status" value="1"/>
</dbReference>
<dbReference type="GO" id="GO:0046872">
    <property type="term" value="F:metal ion binding"/>
    <property type="evidence" value="ECO:0007669"/>
    <property type="project" value="UniProtKB-KW"/>
</dbReference>
<evidence type="ECO:0000256" key="20">
    <source>
        <dbReference type="ARBA" id="ARBA00076288"/>
    </source>
</evidence>
<reference evidence="28 29" key="1">
    <citation type="submission" date="2019-09" db="EMBL/GenBank/DDBJ databases">
        <title>Complete genome sequence of Sporolactobacillus terrae 70-3.</title>
        <authorList>
            <person name="Tanaka N."/>
            <person name="Shiwa Y."/>
            <person name="Fujita N."/>
            <person name="Tanasupawat S."/>
        </authorList>
    </citation>
    <scope>NUCLEOTIDE SEQUENCE [LARGE SCALE GENOMIC DNA]</scope>
    <source>
        <strain evidence="28 29">70-3</strain>
    </source>
</reference>
<feature type="binding site" evidence="25">
    <location>
        <position position="325"/>
    </location>
    <ligand>
        <name>Mg(2+)</name>
        <dbReference type="ChEBI" id="CHEBI:18420"/>
        <label>2</label>
    </ligand>
</feature>
<feature type="binding site" evidence="24">
    <location>
        <position position="147"/>
    </location>
    <ligand>
        <name>ATP</name>
        <dbReference type="ChEBI" id="CHEBI:30616"/>
    </ligand>
</feature>
<evidence type="ECO:0000256" key="17">
    <source>
        <dbReference type="ARBA" id="ARBA00047614"/>
    </source>
</evidence>
<dbReference type="Pfam" id="PF01820">
    <property type="entry name" value="Dala_Dala_lig_N"/>
    <property type="match status" value="1"/>
</dbReference>
<evidence type="ECO:0000256" key="24">
    <source>
        <dbReference type="PIRSR" id="PIRSR039102-2"/>
    </source>
</evidence>
<evidence type="ECO:0000256" key="13">
    <source>
        <dbReference type="ARBA" id="ARBA00022960"/>
    </source>
</evidence>
<evidence type="ECO:0000256" key="21">
    <source>
        <dbReference type="ARBA" id="ARBA00077154"/>
    </source>
</evidence>
<evidence type="ECO:0000256" key="4">
    <source>
        <dbReference type="ARBA" id="ARBA00004752"/>
    </source>
</evidence>
<dbReference type="GO" id="GO:0071555">
    <property type="term" value="P:cell wall organization"/>
    <property type="evidence" value="ECO:0007669"/>
    <property type="project" value="UniProtKB-KW"/>
</dbReference>
<evidence type="ECO:0000256" key="3">
    <source>
        <dbReference type="ARBA" id="ARBA00004496"/>
    </source>
</evidence>
<evidence type="ECO:0000256" key="5">
    <source>
        <dbReference type="ARBA" id="ARBA00010871"/>
    </source>
</evidence>
<protein>
    <recommendedName>
        <fullName evidence="19 22">D-alanine--D-alanine ligase</fullName>
        <ecNumber evidence="6 22">6.3.2.4</ecNumber>
    </recommendedName>
    <alternativeName>
        <fullName evidence="21 22">D-Ala-D-Ala ligase</fullName>
    </alternativeName>
    <alternativeName>
        <fullName evidence="20 22">D-alanylalanine synthetase</fullName>
    </alternativeName>
</protein>
<dbReference type="GO" id="GO:0005829">
    <property type="term" value="C:cytosol"/>
    <property type="evidence" value="ECO:0007669"/>
    <property type="project" value="TreeGrafter"/>
</dbReference>
<comment type="cofactor">
    <cofactor evidence="25">
        <name>Mg(2+)</name>
        <dbReference type="ChEBI" id="CHEBI:18420"/>
    </cofactor>
    <cofactor evidence="25">
        <name>Mn(2+)</name>
        <dbReference type="ChEBI" id="CHEBI:29035"/>
    </cofactor>
    <text evidence="25">Binds 2 magnesium or manganese ions per subunit.</text>
</comment>
<comment type="similarity">
    <text evidence="5 22">Belongs to the D-alanine--D-alanine ligase family.</text>
</comment>
<dbReference type="PIRSF" id="PIRSF039102">
    <property type="entry name" value="Ddl/VanB"/>
    <property type="match status" value="1"/>
</dbReference>
<feature type="active site" evidence="23">
    <location>
        <position position="27"/>
    </location>
</feature>
<dbReference type="PANTHER" id="PTHR23132:SF25">
    <property type="entry name" value="D-ALANINE--D-ALANINE LIGASE A"/>
    <property type="match status" value="1"/>
</dbReference>
<organism evidence="28 29">
    <name type="scientific">Sporolactobacillus terrae</name>
    <dbReference type="NCBI Taxonomy" id="269673"/>
    <lineage>
        <taxon>Bacteria</taxon>
        <taxon>Bacillati</taxon>
        <taxon>Bacillota</taxon>
        <taxon>Bacilli</taxon>
        <taxon>Bacillales</taxon>
        <taxon>Sporolactobacillaceae</taxon>
        <taxon>Sporolactobacillus</taxon>
    </lineage>
</organism>
<comment type="cofactor">
    <cofactor evidence="1">
        <name>Mn(2+)</name>
        <dbReference type="ChEBI" id="CHEBI:29035"/>
    </cofactor>
</comment>
<evidence type="ECO:0000313" key="29">
    <source>
        <dbReference type="Proteomes" id="UP000326951"/>
    </source>
</evidence>
<dbReference type="FunFam" id="3.30.470.20:FF:000008">
    <property type="entry name" value="D-alanine--D-alanine ligase"/>
    <property type="match status" value="1"/>
</dbReference>
<keyword evidence="15 25" id="KW-0464">Manganese</keyword>
<evidence type="ECO:0000256" key="23">
    <source>
        <dbReference type="PIRSR" id="PIRSR039102-1"/>
    </source>
</evidence>
<dbReference type="FunFam" id="3.30.1490.20:FF:000007">
    <property type="entry name" value="D-alanine--D-alanine ligase"/>
    <property type="match status" value="1"/>
</dbReference>
<feature type="binding site" evidence="24">
    <location>
        <begin position="192"/>
        <end position="194"/>
    </location>
    <ligand>
        <name>ATP</name>
        <dbReference type="ChEBI" id="CHEBI:30616"/>
    </ligand>
</feature>
<feature type="binding site" evidence="24">
    <location>
        <begin position="324"/>
        <end position="325"/>
    </location>
    <ligand>
        <name>ATP</name>
        <dbReference type="ChEBI" id="CHEBI:30616"/>
    </ligand>
</feature>
<evidence type="ECO:0000256" key="15">
    <source>
        <dbReference type="ARBA" id="ARBA00023211"/>
    </source>
</evidence>
<evidence type="ECO:0000256" key="14">
    <source>
        <dbReference type="ARBA" id="ARBA00022984"/>
    </source>
</evidence>
<dbReference type="UniPathway" id="UPA00219"/>
<dbReference type="GO" id="GO:0008360">
    <property type="term" value="P:regulation of cell shape"/>
    <property type="evidence" value="ECO:0007669"/>
    <property type="project" value="UniProtKB-KW"/>
</dbReference>
<feature type="active site" evidence="23">
    <location>
        <position position="336"/>
    </location>
</feature>
<dbReference type="PROSITE" id="PS00843">
    <property type="entry name" value="DALA_DALA_LIGASE_1"/>
    <property type="match status" value="1"/>
</dbReference>
<dbReference type="NCBIfam" id="TIGR01205">
    <property type="entry name" value="D_ala_D_alaTIGR"/>
    <property type="match status" value="1"/>
</dbReference>
<dbReference type="Gene3D" id="3.30.1490.20">
    <property type="entry name" value="ATP-grasp fold, A domain"/>
    <property type="match status" value="1"/>
</dbReference>
<feature type="active site" evidence="23">
    <location>
        <position position="200"/>
    </location>
</feature>
<evidence type="ECO:0000256" key="18">
    <source>
        <dbReference type="ARBA" id="ARBA00060592"/>
    </source>
</evidence>
<evidence type="ECO:0000256" key="19">
    <source>
        <dbReference type="ARBA" id="ARBA00068427"/>
    </source>
</evidence>
<dbReference type="EMBL" id="AP021853">
    <property type="protein sequence ID" value="BBN98418.1"/>
    <property type="molecule type" value="Genomic_DNA"/>
</dbReference>
<dbReference type="PROSITE" id="PS50975">
    <property type="entry name" value="ATP_GRASP"/>
    <property type="match status" value="1"/>
</dbReference>
<sequence>MDKGTEASTMANERKTVAVLYGGKSTEHEISLLTAFSVINAINLKRYRVLPVYINQDGRWIPGSEITGKLESKDQLLLHENSKAEHAVEHWIAPSSPVDVTSARPDIVFPLLHGPNGEDGTVQGLMELLNLAYVGSGVAGSSVCMDKVLMKDILKTHKIQGPNYLSVSRFEWESDAPSLILAIKRSIGYPCFVKPANGGSSVGISKCVSETDLSAAITEALLYDSKVIVEEHINGREIEIGVLGNHELSISVPGEIITKNAAFYDYQSKYHEGNSTLVIPVHLSEKVLAELEETAKRAFAALNLSGLARVDVFLREKDQRIVVNELNTMPGFTQFSMFPLLWQHTGLSYPQLIETLIDLGLQRHNDKQKIHYRIQC</sequence>
<evidence type="ECO:0000256" key="6">
    <source>
        <dbReference type="ARBA" id="ARBA00012216"/>
    </source>
</evidence>
<dbReference type="InterPro" id="IPR000291">
    <property type="entry name" value="D-Ala_lig_Van_CS"/>
</dbReference>
<comment type="pathway">
    <text evidence="18">Glycan biosynthesis.</text>
</comment>
<evidence type="ECO:0000256" key="2">
    <source>
        <dbReference type="ARBA" id="ARBA00003921"/>
    </source>
</evidence>
<evidence type="ECO:0000256" key="12">
    <source>
        <dbReference type="ARBA" id="ARBA00022842"/>
    </source>
</evidence>
<dbReference type="Pfam" id="PF07478">
    <property type="entry name" value="Dala_Dala_lig_C"/>
    <property type="match status" value="1"/>
</dbReference>
<dbReference type="InterPro" id="IPR013815">
    <property type="entry name" value="ATP_grasp_subdomain_1"/>
</dbReference>
<dbReference type="EC" id="6.3.2.4" evidence="6 22"/>
<dbReference type="HAMAP" id="MF_00047">
    <property type="entry name" value="Dala_Dala_lig"/>
    <property type="match status" value="1"/>
</dbReference>
<feature type="binding site" evidence="24">
    <location>
        <begin position="200"/>
        <end position="201"/>
    </location>
    <ligand>
        <name>ATP</name>
        <dbReference type="ChEBI" id="CHEBI:30616"/>
    </ligand>
</feature>
<dbReference type="NCBIfam" id="NF002526">
    <property type="entry name" value="PRK01966.1-2"/>
    <property type="match status" value="1"/>
</dbReference>
<comment type="catalytic activity">
    <reaction evidence="17 22">
        <text>2 D-alanine + ATP = D-alanyl-D-alanine + ADP + phosphate + H(+)</text>
        <dbReference type="Rhea" id="RHEA:11224"/>
        <dbReference type="ChEBI" id="CHEBI:15378"/>
        <dbReference type="ChEBI" id="CHEBI:30616"/>
        <dbReference type="ChEBI" id="CHEBI:43474"/>
        <dbReference type="ChEBI" id="CHEBI:57416"/>
        <dbReference type="ChEBI" id="CHEBI:57822"/>
        <dbReference type="ChEBI" id="CHEBI:456216"/>
        <dbReference type="EC" id="6.3.2.4"/>
    </reaction>
</comment>
<keyword evidence="7 22" id="KW-0963">Cytoplasm</keyword>
<proteinExistence type="inferred from homology"/>
<evidence type="ECO:0000256" key="9">
    <source>
        <dbReference type="ARBA" id="ARBA00022723"/>
    </source>
</evidence>
<dbReference type="GO" id="GO:0005524">
    <property type="term" value="F:ATP binding"/>
    <property type="evidence" value="ECO:0007669"/>
    <property type="project" value="UniProtKB-UniRule"/>
</dbReference>
<keyword evidence="16 22" id="KW-0961">Cell wall biogenesis/degradation</keyword>
<keyword evidence="8 22" id="KW-0436">Ligase</keyword>
<keyword evidence="9 25" id="KW-0479">Metal-binding</keyword>
<comment type="pathway">
    <text evidence="4 22">Cell wall biogenesis; peptidoglycan biosynthesis.</text>
</comment>
<dbReference type="InterPro" id="IPR005905">
    <property type="entry name" value="D_ala_D_ala"/>
</dbReference>
<keyword evidence="10 24" id="KW-0547">Nucleotide-binding</keyword>
<dbReference type="SUPFAM" id="SSF56059">
    <property type="entry name" value="Glutathione synthetase ATP-binding domain-like"/>
    <property type="match status" value="1"/>
</dbReference>
<evidence type="ECO:0000256" key="1">
    <source>
        <dbReference type="ARBA" id="ARBA00001936"/>
    </source>
</evidence>
<dbReference type="InterPro" id="IPR011127">
    <property type="entry name" value="Dala_Dala_lig_N"/>
</dbReference>
<dbReference type="PANTHER" id="PTHR23132">
    <property type="entry name" value="D-ALANINE--D-ALANINE LIGASE"/>
    <property type="match status" value="1"/>
</dbReference>
<feature type="binding site" evidence="25">
    <location>
        <position position="311"/>
    </location>
    <ligand>
        <name>Mg(2+)</name>
        <dbReference type="ChEBI" id="CHEBI:18420"/>
        <label>1</label>
    </ligand>
</feature>
<feature type="binding site" evidence="25">
    <location>
        <position position="325"/>
    </location>
    <ligand>
        <name>Mg(2+)</name>
        <dbReference type="ChEBI" id="CHEBI:18420"/>
        <label>1</label>
    </ligand>
</feature>
<dbReference type="InterPro" id="IPR011761">
    <property type="entry name" value="ATP-grasp"/>
</dbReference>
<dbReference type="InterPro" id="IPR016185">
    <property type="entry name" value="PreATP-grasp_dom_sf"/>
</dbReference>
<keyword evidence="12 25" id="KW-0460">Magnesium</keyword>
<keyword evidence="14 22" id="KW-0573">Peptidoglycan synthesis</keyword>
<evidence type="ECO:0000256" key="25">
    <source>
        <dbReference type="PIRSR" id="PIRSR039102-3"/>
    </source>
</evidence>
<dbReference type="Proteomes" id="UP000326951">
    <property type="component" value="Chromosome"/>
</dbReference>
<evidence type="ECO:0000256" key="26">
    <source>
        <dbReference type="PROSITE-ProRule" id="PRU00409"/>
    </source>
</evidence>
<name>A0A5K7X0K4_9BACL</name>
<comment type="function">
    <text evidence="2 22">Cell wall formation.</text>
</comment>
<feature type="domain" description="ATP-grasp" evidence="27">
    <location>
        <begin position="151"/>
        <end position="358"/>
    </location>
</feature>